<evidence type="ECO:0000256" key="1">
    <source>
        <dbReference type="ARBA" id="ARBA00022801"/>
    </source>
</evidence>
<evidence type="ECO:0000259" key="2">
    <source>
        <dbReference type="Pfam" id="PF07859"/>
    </source>
</evidence>
<dbReference type="Pfam" id="PF07859">
    <property type="entry name" value="Abhydrolase_3"/>
    <property type="match status" value="1"/>
</dbReference>
<dbReference type="EMBL" id="MU005771">
    <property type="protein sequence ID" value="KAF2708720.1"/>
    <property type="molecule type" value="Genomic_DNA"/>
</dbReference>
<dbReference type="OrthoDB" id="408631at2759"/>
<proteinExistence type="predicted"/>
<gene>
    <name evidence="3" type="ORF">K504DRAFT_433168</name>
</gene>
<dbReference type="Gene3D" id="3.40.50.1820">
    <property type="entry name" value="alpha/beta hydrolase"/>
    <property type="match status" value="1"/>
</dbReference>
<dbReference type="Proteomes" id="UP000799428">
    <property type="component" value="Unassembled WGS sequence"/>
</dbReference>
<organism evidence="3 4">
    <name type="scientific">Pleomassaria siparia CBS 279.74</name>
    <dbReference type="NCBI Taxonomy" id="1314801"/>
    <lineage>
        <taxon>Eukaryota</taxon>
        <taxon>Fungi</taxon>
        <taxon>Dikarya</taxon>
        <taxon>Ascomycota</taxon>
        <taxon>Pezizomycotina</taxon>
        <taxon>Dothideomycetes</taxon>
        <taxon>Pleosporomycetidae</taxon>
        <taxon>Pleosporales</taxon>
        <taxon>Pleomassariaceae</taxon>
        <taxon>Pleomassaria</taxon>
    </lineage>
</organism>
<feature type="domain" description="Alpha/beta hydrolase fold-3" evidence="2">
    <location>
        <begin position="98"/>
        <end position="316"/>
    </location>
</feature>
<dbReference type="GO" id="GO:0016787">
    <property type="term" value="F:hydrolase activity"/>
    <property type="evidence" value="ECO:0007669"/>
    <property type="project" value="UniProtKB-KW"/>
</dbReference>
<reference evidence="3" key="1">
    <citation type="journal article" date="2020" name="Stud. Mycol.">
        <title>101 Dothideomycetes genomes: a test case for predicting lifestyles and emergence of pathogens.</title>
        <authorList>
            <person name="Haridas S."/>
            <person name="Albert R."/>
            <person name="Binder M."/>
            <person name="Bloem J."/>
            <person name="Labutti K."/>
            <person name="Salamov A."/>
            <person name="Andreopoulos B."/>
            <person name="Baker S."/>
            <person name="Barry K."/>
            <person name="Bills G."/>
            <person name="Bluhm B."/>
            <person name="Cannon C."/>
            <person name="Castanera R."/>
            <person name="Culley D."/>
            <person name="Daum C."/>
            <person name="Ezra D."/>
            <person name="Gonzalez J."/>
            <person name="Henrissat B."/>
            <person name="Kuo A."/>
            <person name="Liang C."/>
            <person name="Lipzen A."/>
            <person name="Lutzoni F."/>
            <person name="Magnuson J."/>
            <person name="Mondo S."/>
            <person name="Nolan M."/>
            <person name="Ohm R."/>
            <person name="Pangilinan J."/>
            <person name="Park H.-J."/>
            <person name="Ramirez L."/>
            <person name="Alfaro M."/>
            <person name="Sun H."/>
            <person name="Tritt A."/>
            <person name="Yoshinaga Y."/>
            <person name="Zwiers L.-H."/>
            <person name="Turgeon B."/>
            <person name="Goodwin S."/>
            <person name="Spatafora J."/>
            <person name="Crous P."/>
            <person name="Grigoriev I."/>
        </authorList>
    </citation>
    <scope>NUCLEOTIDE SEQUENCE</scope>
    <source>
        <strain evidence="3">CBS 279.74</strain>
    </source>
</reference>
<dbReference type="PANTHER" id="PTHR48081:SF8">
    <property type="entry name" value="ALPHA_BETA HYDROLASE FOLD-3 DOMAIN-CONTAINING PROTEIN-RELATED"/>
    <property type="match status" value="1"/>
</dbReference>
<protein>
    <recommendedName>
        <fullName evidence="2">Alpha/beta hydrolase fold-3 domain-containing protein</fullName>
    </recommendedName>
</protein>
<dbReference type="InterPro" id="IPR013094">
    <property type="entry name" value="AB_hydrolase_3"/>
</dbReference>
<keyword evidence="4" id="KW-1185">Reference proteome</keyword>
<dbReference type="InterPro" id="IPR029058">
    <property type="entry name" value="AB_hydrolase_fold"/>
</dbReference>
<evidence type="ECO:0000313" key="3">
    <source>
        <dbReference type="EMBL" id="KAF2708720.1"/>
    </source>
</evidence>
<name>A0A6G1K7G9_9PLEO</name>
<dbReference type="AlphaFoldDB" id="A0A6G1K7G9"/>
<dbReference type="PANTHER" id="PTHR48081">
    <property type="entry name" value="AB HYDROLASE SUPERFAMILY PROTEIN C4A8.06C"/>
    <property type="match status" value="1"/>
</dbReference>
<dbReference type="SUPFAM" id="SSF53474">
    <property type="entry name" value="alpha/beta-Hydrolases"/>
    <property type="match status" value="1"/>
</dbReference>
<evidence type="ECO:0000313" key="4">
    <source>
        <dbReference type="Proteomes" id="UP000799428"/>
    </source>
</evidence>
<sequence>MSSLRIQPSQIEVLIQPDPELQEFLSSQTIPDPPFTDIEQCRTLTKFADDILIKSLDEIPDDLLETTIDIPVSEDYTSSAHLVRPSPTHNTIPGPLIILFHPSGWFVPSTAKLIPHARGLATLFGATVLSPRYRLAPEHPFPVPVEDAWAVVQWAVQNTAFLGADAAKGFILGGISTGANLAVALARRGLETALRPAVTGIWAPLFIGLGDENSVPEQYRVFLSSRQQNKDQIIMNAEKADILFAHYRPDFNSPLFNPLARDTEALFNLSDMPRTHIQVAGADLFRDDGIILAYALQDCGVDVKLNIYPGMPHSFWFIAPHIAASRKCLEDIVVGFAWLLRIEVDSLAQGWETLLASIGCQPNLKLEADFVENSA</sequence>
<accession>A0A6G1K7G9</accession>
<dbReference type="InterPro" id="IPR050300">
    <property type="entry name" value="GDXG_lipolytic_enzyme"/>
</dbReference>
<keyword evidence="1" id="KW-0378">Hydrolase</keyword>